<accession>A0A8S9IXQ6</accession>
<evidence type="ECO:0000313" key="2">
    <source>
        <dbReference type="EMBL" id="KAF2574535.1"/>
    </source>
</evidence>
<name>A0A8S9IXQ6_BRACR</name>
<dbReference type="AlphaFoldDB" id="A0A8S9IXQ6"/>
<dbReference type="Gene3D" id="1.10.8.270">
    <property type="entry name" value="putative rabgap domain of human tbc1 domain family member 14 like domains"/>
    <property type="match status" value="1"/>
</dbReference>
<gene>
    <name evidence="2" type="ORF">F2Q70_00006055</name>
</gene>
<dbReference type="SUPFAM" id="SSF47923">
    <property type="entry name" value="Ypt/Rab-GAP domain of gyp1p"/>
    <property type="match status" value="1"/>
</dbReference>
<reference evidence="2" key="1">
    <citation type="submission" date="2019-12" db="EMBL/GenBank/DDBJ databases">
        <title>Genome sequencing and annotation of Brassica cretica.</title>
        <authorList>
            <person name="Studholme D.J."/>
            <person name="Sarris P.F."/>
        </authorList>
    </citation>
    <scope>NUCLEOTIDE SEQUENCE</scope>
    <source>
        <strain evidence="2">PFS-102/07</strain>
        <tissue evidence="2">Leaf</tissue>
    </source>
</reference>
<dbReference type="InterPro" id="IPR035969">
    <property type="entry name" value="Rab-GAP_TBC_sf"/>
</dbReference>
<dbReference type="Pfam" id="PF00566">
    <property type="entry name" value="RabGAP-TBC"/>
    <property type="match status" value="1"/>
</dbReference>
<dbReference type="InterPro" id="IPR000195">
    <property type="entry name" value="Rab-GAP-TBC_dom"/>
</dbReference>
<protein>
    <recommendedName>
        <fullName evidence="1">Rab-GAP TBC domain-containing protein</fullName>
    </recommendedName>
</protein>
<feature type="domain" description="Rab-GAP TBC" evidence="1">
    <location>
        <begin position="6"/>
        <end position="43"/>
    </location>
</feature>
<sequence>MDQTKDHYTNVLKTCSVYDRDVGHVQGMGFVAGLLLFYMSEVALLKAAVHSTPQWKDFTRLPGGHVLKEKELEFNSTSQIQQIVMTHVYWRFKEPAQVPWLYTSVVLCPSSNQDNDEDFSHVVQSLHMCTFMYDPEPTQCWSKDFPRRKNPQPALRQGVYKSLSLKNPHQAQPKPLESKSLWSILPSKASKLSCKSGSLSLSKKRASKKVATLKHEERRRLWCDGYKKELEFNSTSQIQQTVMTHVYWRFKEPAQYTWDMFKLLELLNLVHVSRYLSTQVLFSVHHQIKTKTKTLPMLSRTYTCVHSCMIQSLHNVYIPDHGEIVCVRSPDAPGSKDLQEAAEKRSREEPVSLSAAVRVMRSWFQDSVLLTSKLVTSKGIRAETKGGSVGLSAGVGTVVLLVQVQYCSLSKLEIRSGVEVEFTSHLEPTTKKHQHGQQQLGVRTDGHHRLLDKKISYYIELEQLPSVGTIPPGWEAMDQLLYGVRTDTFSWETLNQPIACVLVPDHGVATSPYMLKASRVTMHRLVPIELMRKGMLGFNPKWKQEARRKGETNSGHKKKLKGCFKCEARKALDTPHQHSRNVYKVPIELMRKGRLGFNPKWKQEARRKGETSSVHKKKLKGCFKCEARKTLESACH</sequence>
<dbReference type="EMBL" id="QGKY02001015">
    <property type="protein sequence ID" value="KAF2574535.1"/>
    <property type="molecule type" value="Genomic_DNA"/>
</dbReference>
<proteinExistence type="predicted"/>
<evidence type="ECO:0000259" key="1">
    <source>
        <dbReference type="Pfam" id="PF00566"/>
    </source>
</evidence>
<organism evidence="2">
    <name type="scientific">Brassica cretica</name>
    <name type="common">Mustard</name>
    <dbReference type="NCBI Taxonomy" id="69181"/>
    <lineage>
        <taxon>Eukaryota</taxon>
        <taxon>Viridiplantae</taxon>
        <taxon>Streptophyta</taxon>
        <taxon>Embryophyta</taxon>
        <taxon>Tracheophyta</taxon>
        <taxon>Spermatophyta</taxon>
        <taxon>Magnoliopsida</taxon>
        <taxon>eudicotyledons</taxon>
        <taxon>Gunneridae</taxon>
        <taxon>Pentapetalae</taxon>
        <taxon>rosids</taxon>
        <taxon>malvids</taxon>
        <taxon>Brassicales</taxon>
        <taxon>Brassicaceae</taxon>
        <taxon>Brassiceae</taxon>
        <taxon>Brassica</taxon>
    </lineage>
</organism>
<comment type="caution">
    <text evidence="2">The sequence shown here is derived from an EMBL/GenBank/DDBJ whole genome shotgun (WGS) entry which is preliminary data.</text>
</comment>